<accession>A0ABX0T6B4</accession>
<comment type="caution">
    <text evidence="7">The sequence shown here is derived from an EMBL/GenBank/DDBJ whole genome shotgun (WGS) entry which is preliminary data.</text>
</comment>
<dbReference type="InterPro" id="IPR003593">
    <property type="entry name" value="AAA+_ATPase"/>
</dbReference>
<dbReference type="SMART" id="SM00382">
    <property type="entry name" value="AAA"/>
    <property type="match status" value="1"/>
</dbReference>
<dbReference type="PANTHER" id="PTHR42734">
    <property type="entry name" value="METAL TRANSPORT SYSTEM ATP-BINDING PROTEIN TM_0124-RELATED"/>
    <property type="match status" value="1"/>
</dbReference>
<keyword evidence="2" id="KW-0813">Transport</keyword>
<evidence type="ECO:0000313" key="7">
    <source>
        <dbReference type="EMBL" id="NII41021.1"/>
    </source>
</evidence>
<keyword evidence="3" id="KW-0547">Nucleotide-binding</keyword>
<evidence type="ECO:0000256" key="5">
    <source>
        <dbReference type="SAM" id="MobiDB-lite"/>
    </source>
</evidence>
<gene>
    <name evidence="7" type="ORF">E9228_001657</name>
</gene>
<dbReference type="Gene3D" id="3.40.50.300">
    <property type="entry name" value="P-loop containing nucleotide triphosphate hydrolases"/>
    <property type="match status" value="1"/>
</dbReference>
<dbReference type="InterPro" id="IPR027417">
    <property type="entry name" value="P-loop_NTPase"/>
</dbReference>
<dbReference type="GO" id="GO:0005524">
    <property type="term" value="F:ATP binding"/>
    <property type="evidence" value="ECO:0007669"/>
    <property type="project" value="UniProtKB-KW"/>
</dbReference>
<feature type="domain" description="ABC transporter" evidence="6">
    <location>
        <begin position="23"/>
        <end position="256"/>
    </location>
</feature>
<dbReference type="Pfam" id="PF00005">
    <property type="entry name" value="ABC_tran"/>
    <property type="match status" value="1"/>
</dbReference>
<feature type="region of interest" description="Disordered" evidence="5">
    <location>
        <begin position="276"/>
        <end position="298"/>
    </location>
</feature>
<protein>
    <submittedName>
        <fullName evidence="7">Zinc/manganese transport system ATP-binding protein</fullName>
    </submittedName>
</protein>
<evidence type="ECO:0000256" key="3">
    <source>
        <dbReference type="ARBA" id="ARBA00022741"/>
    </source>
</evidence>
<evidence type="ECO:0000256" key="4">
    <source>
        <dbReference type="ARBA" id="ARBA00022840"/>
    </source>
</evidence>
<evidence type="ECO:0000256" key="2">
    <source>
        <dbReference type="ARBA" id="ARBA00022448"/>
    </source>
</evidence>
<comment type="similarity">
    <text evidence="1">Belongs to the ABC transporter superfamily.</text>
</comment>
<evidence type="ECO:0000256" key="1">
    <source>
        <dbReference type="ARBA" id="ARBA00005417"/>
    </source>
</evidence>
<proteinExistence type="inferred from homology"/>
<sequence>MTTTLQDPDRTATAERSGGPAVLALRDAGLAYGSRRLWDGLDLDVQPGEFVAVLGPNGAGKTSLLRTVLGQQRLTSGSMSFLGRPVRRGHRRIGYIPQQRLMDSGTPLRARDMIAQGVTGHRWGIRPERRAERERIDRIVDEVGATAFADAPVAELSGGEQQRTRVGQAIAADPALLLCDEPLISLDLRHQRGVTELIDRQRRQQGAAVLFVTHDVNPILDVVDRVLYIAGGRFRIGAPDEVLRADVLSDLYGTPVDVVRTMGRIVIVGASDAHDTAGDGHHHCEPSPHTTTPDEGRI</sequence>
<dbReference type="Proteomes" id="UP001318300">
    <property type="component" value="Unassembled WGS sequence"/>
</dbReference>
<dbReference type="EMBL" id="JAAOYO010000002">
    <property type="protein sequence ID" value="NII41021.1"/>
    <property type="molecule type" value="Genomic_DNA"/>
</dbReference>
<dbReference type="SUPFAM" id="SSF52540">
    <property type="entry name" value="P-loop containing nucleoside triphosphate hydrolases"/>
    <property type="match status" value="1"/>
</dbReference>
<reference evidence="7 8" key="1">
    <citation type="submission" date="2020-03" db="EMBL/GenBank/DDBJ databases">
        <title>Above-ground endophytic microbial communities from plants in different locations in the United States.</title>
        <authorList>
            <person name="Frank C."/>
        </authorList>
    </citation>
    <scope>NUCLEOTIDE SEQUENCE [LARGE SCALE GENOMIC DNA]</scope>
    <source>
        <strain evidence="7 8">WW7</strain>
    </source>
</reference>
<evidence type="ECO:0000313" key="8">
    <source>
        <dbReference type="Proteomes" id="UP001318300"/>
    </source>
</evidence>
<dbReference type="InterPro" id="IPR050153">
    <property type="entry name" value="Metal_Ion_Import_ABC"/>
</dbReference>
<dbReference type="PANTHER" id="PTHR42734:SF17">
    <property type="entry name" value="METAL TRANSPORT SYSTEM ATP-BINDING PROTEIN TM_0124-RELATED"/>
    <property type="match status" value="1"/>
</dbReference>
<dbReference type="PROSITE" id="PS50893">
    <property type="entry name" value="ABC_TRANSPORTER_2"/>
    <property type="match status" value="1"/>
</dbReference>
<dbReference type="InterPro" id="IPR003439">
    <property type="entry name" value="ABC_transporter-like_ATP-bd"/>
</dbReference>
<name>A0ABX0T6B4_9MICO</name>
<evidence type="ECO:0000259" key="6">
    <source>
        <dbReference type="PROSITE" id="PS50893"/>
    </source>
</evidence>
<keyword evidence="4 7" id="KW-0067">ATP-binding</keyword>
<keyword evidence="8" id="KW-1185">Reference proteome</keyword>
<organism evidence="7 8">
    <name type="scientific">Curtobacterium salicis</name>
    <dbReference type="NCBI Taxonomy" id="1779862"/>
    <lineage>
        <taxon>Bacteria</taxon>
        <taxon>Bacillati</taxon>
        <taxon>Actinomycetota</taxon>
        <taxon>Actinomycetes</taxon>
        <taxon>Micrococcales</taxon>
        <taxon>Microbacteriaceae</taxon>
        <taxon>Curtobacterium</taxon>
    </lineage>
</organism>